<keyword evidence="2" id="KW-1185">Reference proteome</keyword>
<reference evidence="2" key="1">
    <citation type="submission" date="2016-10" db="EMBL/GenBank/DDBJ databases">
        <authorList>
            <person name="Varghese N."/>
            <person name="Submissions S."/>
        </authorList>
    </citation>
    <scope>NUCLEOTIDE SEQUENCE [LARGE SCALE GENOMIC DNA]</scope>
    <source>
        <strain evidence="2">DSM 44526</strain>
    </source>
</reference>
<gene>
    <name evidence="1" type="ORF">SAMN05660324_1301</name>
</gene>
<dbReference type="AlphaFoldDB" id="A0A1G7Q0Y1"/>
<dbReference type="RefSeq" id="WP_165640163.1">
    <property type="nucleotide sequence ID" value="NZ_FNCF01000002.1"/>
</dbReference>
<name>A0A1G7Q0Y1_9ACTN</name>
<dbReference type="Proteomes" id="UP000198863">
    <property type="component" value="Unassembled WGS sequence"/>
</dbReference>
<evidence type="ECO:0000313" key="2">
    <source>
        <dbReference type="Proteomes" id="UP000198863"/>
    </source>
</evidence>
<accession>A0A1G7Q0Y1</accession>
<dbReference type="NCBIfam" id="TIGR04255">
    <property type="entry name" value="sporadTIGR04255"/>
    <property type="match status" value="1"/>
</dbReference>
<organism evidence="1 2">
    <name type="scientific">Klenkia brasiliensis</name>
    <dbReference type="NCBI Taxonomy" id="333142"/>
    <lineage>
        <taxon>Bacteria</taxon>
        <taxon>Bacillati</taxon>
        <taxon>Actinomycetota</taxon>
        <taxon>Actinomycetes</taxon>
        <taxon>Geodermatophilales</taxon>
        <taxon>Geodermatophilaceae</taxon>
        <taxon>Klenkia</taxon>
    </lineage>
</organism>
<protein>
    <submittedName>
        <fullName evidence="1">TIGR04255 family protein</fullName>
    </submittedName>
</protein>
<dbReference type="EMBL" id="FNCF01000002">
    <property type="protein sequence ID" value="SDF92155.1"/>
    <property type="molecule type" value="Genomic_DNA"/>
</dbReference>
<evidence type="ECO:0000313" key="1">
    <source>
        <dbReference type="EMBL" id="SDF92155.1"/>
    </source>
</evidence>
<dbReference type="InterPro" id="IPR026349">
    <property type="entry name" value="CHP04255"/>
</dbReference>
<proteinExistence type="predicted"/>
<sequence length="263" mass="29135">MSLTFGDHDDVVFGRAPLVSVLCQVTFPPVLSLMTAVGIAGFQTAVRSVYPTLLPAEQSTDIAFGPQSLDIKQGAPVWRMVDEGGQWTLGISAAFVSLETPNYTNIDEFLERVSFVLKALRRTIRPAESNRIGLRKINVIDADEYANDLGQLATIVRRDLLGPLGVSSFPAKISANFSQLEFADSFNSLVARYGLGTKDGRDGFVLDLDYSTEQPYTVDGDRGLLDLLRYFSDGMTSFFHWSITEEYKKRLEPSARSEWKSAE</sequence>